<comment type="subcellular location">
    <subcellularLocation>
        <location evidence="10">Cell inner membrane</location>
    </subcellularLocation>
    <subcellularLocation>
        <location evidence="2">Cell membrane</location>
        <topology evidence="2">Single-pass membrane protein</topology>
    </subcellularLocation>
</comment>
<dbReference type="PANTHER" id="PTHR35091:SF5">
    <property type="entry name" value="FLAGELLAR PROTEIN FLIL"/>
    <property type="match status" value="1"/>
</dbReference>
<evidence type="ECO:0000256" key="9">
    <source>
        <dbReference type="ARBA" id="ARBA00023136"/>
    </source>
</evidence>
<dbReference type="eggNOG" id="COG1580">
    <property type="taxonomic scope" value="Bacteria"/>
</dbReference>
<keyword evidence="10" id="KW-0997">Cell inner membrane</keyword>
<dbReference type="GO" id="GO:0071978">
    <property type="term" value="P:bacterial-type flagellum-dependent swarming motility"/>
    <property type="evidence" value="ECO:0007669"/>
    <property type="project" value="TreeGrafter"/>
</dbReference>
<organism evidence="12 13">
    <name type="scientific">Grimontia hollisae CIP 101886</name>
    <dbReference type="NCBI Taxonomy" id="675812"/>
    <lineage>
        <taxon>Bacteria</taxon>
        <taxon>Pseudomonadati</taxon>
        <taxon>Pseudomonadota</taxon>
        <taxon>Gammaproteobacteria</taxon>
        <taxon>Vibrionales</taxon>
        <taxon>Vibrionaceae</taxon>
        <taxon>Grimontia</taxon>
    </lineage>
</organism>
<evidence type="ECO:0000256" key="8">
    <source>
        <dbReference type="ARBA" id="ARBA00022989"/>
    </source>
</evidence>
<evidence type="ECO:0000256" key="5">
    <source>
        <dbReference type="ARBA" id="ARBA00022500"/>
    </source>
</evidence>
<sequence>MAKTMKKNITAVFALILSLLVTFPSMASEEGNDTQFSYFTLEPEITTNFITEGRKLGFINVRVDLMVDDPSLLQMLEYHQPLIRDAIIEMLSQENEVRIKSLSGRESIRKACLDKVNAMLLAETNQKVLTDLLFTKYLYQ</sequence>
<evidence type="ECO:0000313" key="12">
    <source>
        <dbReference type="EMBL" id="EEY73872.1"/>
    </source>
</evidence>
<protein>
    <recommendedName>
        <fullName evidence="10">Flagellar protein FliL</fullName>
    </recommendedName>
</protein>
<keyword evidence="13" id="KW-1185">Reference proteome</keyword>
<feature type="chain" id="PRO_5003008107" description="Flagellar protein FliL" evidence="11">
    <location>
        <begin position="28"/>
        <end position="140"/>
    </location>
</feature>
<keyword evidence="4" id="KW-1003">Cell membrane</keyword>
<keyword evidence="11" id="KW-0732">Signal</keyword>
<dbReference type="InterPro" id="IPR005503">
    <property type="entry name" value="FliL"/>
</dbReference>
<dbReference type="GO" id="GO:0005886">
    <property type="term" value="C:plasma membrane"/>
    <property type="evidence" value="ECO:0007669"/>
    <property type="project" value="UniProtKB-SubCell"/>
</dbReference>
<keyword evidence="5 10" id="KW-0145">Chemotaxis</keyword>
<evidence type="ECO:0000313" key="13">
    <source>
        <dbReference type="Proteomes" id="UP000003604"/>
    </source>
</evidence>
<dbReference type="GO" id="GO:0006935">
    <property type="term" value="P:chemotaxis"/>
    <property type="evidence" value="ECO:0007669"/>
    <property type="project" value="UniProtKB-KW"/>
</dbReference>
<evidence type="ECO:0000256" key="6">
    <source>
        <dbReference type="ARBA" id="ARBA00022692"/>
    </source>
</evidence>
<gene>
    <name evidence="12" type="ORF">VHA_000559</name>
</gene>
<evidence type="ECO:0000256" key="4">
    <source>
        <dbReference type="ARBA" id="ARBA00022475"/>
    </source>
</evidence>
<name>D0I494_GRIHO</name>
<evidence type="ECO:0000256" key="1">
    <source>
        <dbReference type="ARBA" id="ARBA00002254"/>
    </source>
</evidence>
<dbReference type="GO" id="GO:0009425">
    <property type="term" value="C:bacterial-type flagellum basal body"/>
    <property type="evidence" value="ECO:0007669"/>
    <property type="project" value="InterPro"/>
</dbReference>
<feature type="signal peptide" evidence="11">
    <location>
        <begin position="1"/>
        <end position="27"/>
    </location>
</feature>
<evidence type="ECO:0000256" key="2">
    <source>
        <dbReference type="ARBA" id="ARBA00004162"/>
    </source>
</evidence>
<evidence type="ECO:0000256" key="3">
    <source>
        <dbReference type="ARBA" id="ARBA00008281"/>
    </source>
</evidence>
<evidence type="ECO:0000256" key="11">
    <source>
        <dbReference type="SAM" id="SignalP"/>
    </source>
</evidence>
<evidence type="ECO:0000256" key="10">
    <source>
        <dbReference type="RuleBase" id="RU364125"/>
    </source>
</evidence>
<dbReference type="Proteomes" id="UP000003604">
    <property type="component" value="Unassembled WGS sequence"/>
</dbReference>
<dbReference type="PANTHER" id="PTHR35091">
    <property type="entry name" value="FLAGELLAR PROTEIN FLIL"/>
    <property type="match status" value="1"/>
</dbReference>
<accession>D0I494</accession>
<comment type="function">
    <text evidence="1 10">Controls the rotational direction of flagella during chemotaxis.</text>
</comment>
<dbReference type="EMBL" id="ADAQ01000008">
    <property type="protein sequence ID" value="EEY73872.1"/>
    <property type="molecule type" value="Genomic_DNA"/>
</dbReference>
<keyword evidence="12" id="KW-0282">Flagellum</keyword>
<dbReference type="Pfam" id="PF03748">
    <property type="entry name" value="FliL"/>
    <property type="match status" value="1"/>
</dbReference>
<comment type="similarity">
    <text evidence="3 10">Belongs to the FliL family.</text>
</comment>
<evidence type="ECO:0000256" key="7">
    <source>
        <dbReference type="ARBA" id="ARBA00022779"/>
    </source>
</evidence>
<keyword evidence="8" id="KW-1133">Transmembrane helix</keyword>
<keyword evidence="6" id="KW-0812">Transmembrane</keyword>
<keyword evidence="12" id="KW-0966">Cell projection</keyword>
<keyword evidence="12" id="KW-0969">Cilium</keyword>
<keyword evidence="9 10" id="KW-0472">Membrane</keyword>
<reference evidence="12 13" key="1">
    <citation type="submission" date="2009-10" db="EMBL/GenBank/DDBJ databases">
        <authorList>
            <consortium name="Los Alamos National Laboratory (LANL)"/>
            <consortium name="National Microbial Pathogen Data Resource (NMPDR)"/>
            <person name="Saunders E.H."/>
            <person name="Munk A.C."/>
            <person name="Tapia R."/>
            <person name="Green L."/>
            <person name="Rogers Y."/>
            <person name="Detter J.C."/>
            <person name="Bruce D."/>
            <person name="Brettin T.S."/>
            <person name="Colwell R.R."/>
            <person name="Huq A."/>
            <person name="Grim C.J."/>
            <person name="Hasan N.A."/>
            <person name="Bartels D."/>
            <person name="Vonstein V."/>
        </authorList>
    </citation>
    <scope>NUCLEOTIDE SEQUENCE [LARGE SCALE GENOMIC DNA]</scope>
    <source>
        <strain evidence="12 13">CIP 101886</strain>
    </source>
</reference>
<keyword evidence="7 10" id="KW-0283">Flagellar rotation</keyword>
<comment type="caution">
    <text evidence="12">The sequence shown here is derived from an EMBL/GenBank/DDBJ whole genome shotgun (WGS) entry which is preliminary data.</text>
</comment>
<dbReference type="AlphaFoldDB" id="D0I494"/>
<proteinExistence type="inferred from homology"/>